<organism evidence="2 3">
    <name type="scientific">Epilithonimonas lactis</name>
    <dbReference type="NCBI Taxonomy" id="421072"/>
    <lineage>
        <taxon>Bacteria</taxon>
        <taxon>Pseudomonadati</taxon>
        <taxon>Bacteroidota</taxon>
        <taxon>Flavobacteriia</taxon>
        <taxon>Flavobacteriales</taxon>
        <taxon>Weeksellaceae</taxon>
        <taxon>Chryseobacterium group</taxon>
        <taxon>Epilithonimonas</taxon>
    </lineage>
</organism>
<evidence type="ECO:0000256" key="1">
    <source>
        <dbReference type="SAM" id="SignalP"/>
    </source>
</evidence>
<feature type="chain" id="PRO_5001786948" description="Lipocalin-like domain-containing protein" evidence="1">
    <location>
        <begin position="22"/>
        <end position="134"/>
    </location>
</feature>
<evidence type="ECO:0000313" key="2">
    <source>
        <dbReference type="EMBL" id="KFC20925.1"/>
    </source>
</evidence>
<dbReference type="OrthoDB" id="1260349at2"/>
<proteinExistence type="predicted"/>
<protein>
    <recommendedName>
        <fullName evidence="4">Lipocalin-like domain-containing protein</fullName>
    </recommendedName>
</protein>
<accession>A0A085BEN0</accession>
<evidence type="ECO:0000313" key="3">
    <source>
        <dbReference type="Proteomes" id="UP000028623"/>
    </source>
</evidence>
<dbReference type="STRING" id="421072.SAMN04488097_0253"/>
<keyword evidence="3" id="KW-1185">Reference proteome</keyword>
<dbReference type="EMBL" id="JPLY01000004">
    <property type="protein sequence ID" value="KFC20925.1"/>
    <property type="molecule type" value="Genomic_DNA"/>
</dbReference>
<gene>
    <name evidence="2" type="ORF">IO89_11870</name>
</gene>
<keyword evidence="1" id="KW-0732">Signal</keyword>
<feature type="signal peptide" evidence="1">
    <location>
        <begin position="1"/>
        <end position="21"/>
    </location>
</feature>
<comment type="caution">
    <text evidence="2">The sequence shown here is derived from an EMBL/GenBank/DDBJ whole genome shotgun (WGS) entry which is preliminary data.</text>
</comment>
<sequence>MKTITNSLIAGLFLSSLFCFSQETTNPLANTQWKGVASIPTPAEVIFRFNTDDLDLLYQGNVIEKMKYSFTDQGTLKLVKIEGNSPCDSKDEGLYKYQIANDTLTFIIMNDNCGERQAAFDGNGYKKVVAGMAE</sequence>
<dbReference type="eggNOG" id="COG1404">
    <property type="taxonomic scope" value="Bacteria"/>
</dbReference>
<dbReference type="RefSeq" id="WP_034976564.1">
    <property type="nucleotide sequence ID" value="NZ_FOFI01000001.1"/>
</dbReference>
<name>A0A085BEN0_9FLAO</name>
<dbReference type="AlphaFoldDB" id="A0A085BEN0"/>
<reference evidence="2 3" key="1">
    <citation type="submission" date="2014-07" db="EMBL/GenBank/DDBJ databases">
        <title>Epilithonimonas lactis LMG 22401 Genome.</title>
        <authorList>
            <person name="Pipes S.E."/>
            <person name="Stropko S.J."/>
        </authorList>
    </citation>
    <scope>NUCLEOTIDE SEQUENCE [LARGE SCALE GENOMIC DNA]</scope>
    <source>
        <strain evidence="2 3">LMG 24401</strain>
    </source>
</reference>
<evidence type="ECO:0008006" key="4">
    <source>
        <dbReference type="Google" id="ProtNLM"/>
    </source>
</evidence>
<dbReference type="Proteomes" id="UP000028623">
    <property type="component" value="Unassembled WGS sequence"/>
</dbReference>